<accession>A0A0G1G9B3</accession>
<evidence type="ECO:0000256" key="1">
    <source>
        <dbReference type="PROSITE-ProRule" id="PRU00339"/>
    </source>
</evidence>
<keyword evidence="2" id="KW-0472">Membrane</keyword>
<keyword evidence="2" id="KW-1133">Transmembrane helix</keyword>
<evidence type="ECO:0000313" key="3">
    <source>
        <dbReference type="EMBL" id="KKS95558.1"/>
    </source>
</evidence>
<dbReference type="InterPro" id="IPR019734">
    <property type="entry name" value="TPR_rpt"/>
</dbReference>
<feature type="transmembrane region" description="Helical" evidence="2">
    <location>
        <begin position="181"/>
        <end position="202"/>
    </location>
</feature>
<name>A0A0G1G9B3_9BACT</name>
<feature type="repeat" description="TPR" evidence="1">
    <location>
        <begin position="662"/>
        <end position="695"/>
    </location>
</feature>
<gene>
    <name evidence="3" type="ORF">UV73_C0016G0004</name>
</gene>
<sequence length="708" mass="81259">MKILNFLLISSLFLLAFSLSAFEILDPDTLNYLAYGRYIAQNGLPSGCVFSFPLTSCSTVLPEWLLYLFLFRLHSLFSWSGLVFLQVLIVLTLVSIILFFHLKNKVSPISVTILMVVSLLVAQERFMLRADLLSLLLTAAIYILVSALNGQKKYNLKNARLLLTAASILLVQILFSNVHGSFLITFLIIASFLLPMLVRKFAGFFKKLPLKNNPLLDWKIKLFFCLLSGTMIVSSINPFGIQSLIWSVRHLVAANQEIIKTISEYESPFAASNLNTRLSLTLYAWLIPSVFLVLLFNLRKLRLADVLILTGFLILSLNAVRFISYFALGVALILPPLLDNCRKAIRNFLTLKTAFMRRINSYVILFSFAVKIGFIIFMLSLAKSVITNDFYRHDNQTRRFGFGISEISYPQKAADFVLKNRLEGNLFNTYKFGAYLNWRLYPQYKTFIHGSVLDPTVPETLTFYERYRRINQQLEPYQPLAEEYNINFFLLDHTNPLNKNLVVALYRDPDWALVYLDNLTALYLKREEKNQPVISAYEITAANISQAGSAIHFKRKRDESIIRNSIGTFMSHLELFEQAAGEYQKAIDIDPEDYADYINLANTNRKLGNKELAVSLYREAIELRPGFAPAYFNLANFYLENKKYDLAKTNYEMTLKINRKYPLAHYNLGVIHEIQGERQTAAKLYAKELKIQPQYQPAQTGLTRISQY</sequence>
<feature type="transmembrane region" description="Helical" evidence="2">
    <location>
        <begin position="76"/>
        <end position="99"/>
    </location>
</feature>
<comment type="caution">
    <text evidence="3">The sequence shown here is derived from an EMBL/GenBank/DDBJ whole genome shotgun (WGS) entry which is preliminary data.</text>
</comment>
<dbReference type="Pfam" id="PF13431">
    <property type="entry name" value="TPR_17"/>
    <property type="match status" value="1"/>
</dbReference>
<feature type="transmembrane region" description="Helical" evidence="2">
    <location>
        <begin position="222"/>
        <end position="241"/>
    </location>
</feature>
<feature type="repeat" description="TPR" evidence="1">
    <location>
        <begin position="560"/>
        <end position="593"/>
    </location>
</feature>
<dbReference type="InterPro" id="IPR037919">
    <property type="entry name" value="OGT"/>
</dbReference>
<reference evidence="3 4" key="1">
    <citation type="journal article" date="2015" name="Nature">
        <title>rRNA introns, odd ribosomes, and small enigmatic genomes across a large radiation of phyla.</title>
        <authorList>
            <person name="Brown C.T."/>
            <person name="Hug L.A."/>
            <person name="Thomas B.C."/>
            <person name="Sharon I."/>
            <person name="Castelle C.J."/>
            <person name="Singh A."/>
            <person name="Wilkins M.J."/>
            <person name="Williams K.H."/>
            <person name="Banfield J.F."/>
        </authorList>
    </citation>
    <scope>NUCLEOTIDE SEQUENCE [LARGE SCALE GENOMIC DNA]</scope>
</reference>
<dbReference type="AlphaFoldDB" id="A0A0G1G9B3"/>
<evidence type="ECO:0000313" key="4">
    <source>
        <dbReference type="Proteomes" id="UP000034894"/>
    </source>
</evidence>
<dbReference type="Gene3D" id="1.25.40.10">
    <property type="entry name" value="Tetratricopeptide repeat domain"/>
    <property type="match status" value="1"/>
</dbReference>
<dbReference type="SUPFAM" id="SSF48452">
    <property type="entry name" value="TPR-like"/>
    <property type="match status" value="1"/>
</dbReference>
<proteinExistence type="predicted"/>
<dbReference type="PANTHER" id="PTHR44366">
    <property type="entry name" value="UDP-N-ACETYLGLUCOSAMINE--PEPTIDE N-ACETYLGLUCOSAMINYLTRANSFERASE 110 KDA SUBUNIT"/>
    <property type="match status" value="1"/>
</dbReference>
<feature type="transmembrane region" description="Helical" evidence="2">
    <location>
        <begin position="306"/>
        <end position="334"/>
    </location>
</feature>
<dbReference type="EMBL" id="LCFP01000016">
    <property type="protein sequence ID" value="KKS95558.1"/>
    <property type="molecule type" value="Genomic_DNA"/>
</dbReference>
<feature type="transmembrane region" description="Helical" evidence="2">
    <location>
        <begin position="282"/>
        <end position="299"/>
    </location>
</feature>
<feature type="transmembrane region" description="Helical" evidence="2">
    <location>
        <begin position="359"/>
        <end position="382"/>
    </location>
</feature>
<feature type="repeat" description="TPR" evidence="1">
    <location>
        <begin position="594"/>
        <end position="627"/>
    </location>
</feature>
<dbReference type="STRING" id="1618443.UV73_C0016G0004"/>
<feature type="transmembrane region" description="Helical" evidence="2">
    <location>
        <begin position="128"/>
        <end position="147"/>
    </location>
</feature>
<dbReference type="InterPro" id="IPR011990">
    <property type="entry name" value="TPR-like_helical_dom_sf"/>
</dbReference>
<dbReference type="GO" id="GO:0006493">
    <property type="term" value="P:protein O-linked glycosylation"/>
    <property type="evidence" value="ECO:0007669"/>
    <property type="project" value="InterPro"/>
</dbReference>
<dbReference type="PANTHER" id="PTHR44366:SF1">
    <property type="entry name" value="UDP-N-ACETYLGLUCOSAMINE--PEPTIDE N-ACETYLGLUCOSAMINYLTRANSFERASE 110 KDA SUBUNIT"/>
    <property type="match status" value="1"/>
</dbReference>
<evidence type="ECO:0000256" key="2">
    <source>
        <dbReference type="SAM" id="Phobius"/>
    </source>
</evidence>
<keyword evidence="1" id="KW-0802">TPR repeat</keyword>
<organism evidence="3 4">
    <name type="scientific">Candidatus Gottesmanbacteria bacterium GW2011_GWA2_43_14</name>
    <dbReference type="NCBI Taxonomy" id="1618443"/>
    <lineage>
        <taxon>Bacteria</taxon>
        <taxon>Candidatus Gottesmaniibacteriota</taxon>
    </lineage>
</organism>
<protein>
    <submittedName>
        <fullName evidence="3">Uncharacterized protein</fullName>
    </submittedName>
</protein>
<dbReference type="SMART" id="SM00028">
    <property type="entry name" value="TPR"/>
    <property type="match status" value="4"/>
</dbReference>
<dbReference type="Proteomes" id="UP000034894">
    <property type="component" value="Unassembled WGS sequence"/>
</dbReference>
<keyword evidence="2" id="KW-0812">Transmembrane</keyword>
<feature type="transmembrane region" description="Helical" evidence="2">
    <location>
        <begin position="159"/>
        <end position="175"/>
    </location>
</feature>
<dbReference type="PROSITE" id="PS50005">
    <property type="entry name" value="TPR"/>
    <property type="match status" value="4"/>
</dbReference>
<feature type="repeat" description="TPR" evidence="1">
    <location>
        <begin position="628"/>
        <end position="661"/>
    </location>
</feature>
<dbReference type="GO" id="GO:0097363">
    <property type="term" value="F:protein O-acetylglucosaminyltransferase activity"/>
    <property type="evidence" value="ECO:0007669"/>
    <property type="project" value="TreeGrafter"/>
</dbReference>